<dbReference type="PANTHER" id="PTHR12469:SF2">
    <property type="entry name" value="SUCCINATE DEHYDROGENASE ASSEMBLY FACTOR 2, MITOCHONDRIAL"/>
    <property type="match status" value="1"/>
</dbReference>
<gene>
    <name evidence="4" type="ORF">GCM10011342_10450</name>
</gene>
<accession>A0A8J2V520</accession>
<comment type="similarity">
    <text evidence="1">Belongs to the SdhE FAD assembly factor family.</text>
</comment>
<dbReference type="SUPFAM" id="SSF109910">
    <property type="entry name" value="YgfY-like"/>
    <property type="match status" value="1"/>
</dbReference>
<evidence type="ECO:0000313" key="5">
    <source>
        <dbReference type="Proteomes" id="UP000613582"/>
    </source>
</evidence>
<dbReference type="FunFam" id="1.10.150.250:FF:000002">
    <property type="entry name" value="Succinate dehydrogenase assembly factor 2, mitochondrial"/>
    <property type="match status" value="1"/>
</dbReference>
<reference evidence="4" key="1">
    <citation type="journal article" date="2014" name="Int. J. Syst. Evol. Microbiol.">
        <title>Complete genome sequence of Corynebacterium casei LMG S-19264T (=DSM 44701T), isolated from a smear-ripened cheese.</title>
        <authorList>
            <consortium name="US DOE Joint Genome Institute (JGI-PGF)"/>
            <person name="Walter F."/>
            <person name="Albersmeier A."/>
            <person name="Kalinowski J."/>
            <person name="Ruckert C."/>
        </authorList>
    </citation>
    <scope>NUCLEOTIDE SEQUENCE</scope>
    <source>
        <strain evidence="4">CGMCC 1.12921</strain>
    </source>
</reference>
<dbReference type="GO" id="GO:0006099">
    <property type="term" value="P:tricarboxylic acid cycle"/>
    <property type="evidence" value="ECO:0007669"/>
    <property type="project" value="TreeGrafter"/>
</dbReference>
<evidence type="ECO:0000256" key="1">
    <source>
        <dbReference type="ARBA" id="ARBA00008571"/>
    </source>
</evidence>
<comment type="caution">
    <text evidence="4">The sequence shown here is derived from an EMBL/GenBank/DDBJ whole genome shotgun (WGS) entry which is preliminary data.</text>
</comment>
<evidence type="ECO:0000313" key="4">
    <source>
        <dbReference type="EMBL" id="GGD03354.1"/>
    </source>
</evidence>
<name>A0A8J2V520_9PROT</name>
<dbReference type="InterPro" id="IPR005631">
    <property type="entry name" value="SDH"/>
</dbReference>
<evidence type="ECO:0000256" key="3">
    <source>
        <dbReference type="ARBA" id="ARBA00023186"/>
    </source>
</evidence>
<sequence>MTDTQLTDPHRKQLLYRAMHRGFKEADIVIGRFAKQNLATMTDAQVREFEGLLDVPDQDLYAWIIGRVPVPANFEGEVMTMLQAFPVADSIAAESQS</sequence>
<dbReference type="Pfam" id="PF03937">
    <property type="entry name" value="Sdh5"/>
    <property type="match status" value="1"/>
</dbReference>
<dbReference type="Proteomes" id="UP000613582">
    <property type="component" value="Unassembled WGS sequence"/>
</dbReference>
<dbReference type="AlphaFoldDB" id="A0A8J2V520"/>
<dbReference type="EMBL" id="BMGH01000001">
    <property type="protein sequence ID" value="GGD03354.1"/>
    <property type="molecule type" value="Genomic_DNA"/>
</dbReference>
<protein>
    <recommendedName>
        <fullName evidence="2">FAD assembly factor SdhE</fullName>
    </recommendedName>
</protein>
<keyword evidence="3" id="KW-0143">Chaperone</keyword>
<dbReference type="PANTHER" id="PTHR12469">
    <property type="entry name" value="PROTEIN EMI5 HOMOLOG, MITOCHONDRIAL"/>
    <property type="match status" value="1"/>
</dbReference>
<evidence type="ECO:0000256" key="2">
    <source>
        <dbReference type="ARBA" id="ARBA00019418"/>
    </source>
</evidence>
<dbReference type="RefSeq" id="WP_188160215.1">
    <property type="nucleotide sequence ID" value="NZ_BMGH01000001.1"/>
</dbReference>
<reference evidence="4" key="2">
    <citation type="submission" date="2020-09" db="EMBL/GenBank/DDBJ databases">
        <authorList>
            <person name="Sun Q."/>
            <person name="Zhou Y."/>
        </authorList>
    </citation>
    <scope>NUCLEOTIDE SEQUENCE</scope>
    <source>
        <strain evidence="4">CGMCC 1.12921</strain>
    </source>
</reference>
<keyword evidence="5" id="KW-1185">Reference proteome</keyword>
<dbReference type="InterPro" id="IPR036714">
    <property type="entry name" value="SDH_sf"/>
</dbReference>
<dbReference type="Gene3D" id="1.10.150.250">
    <property type="entry name" value="Flavinator of succinate dehydrogenase"/>
    <property type="match status" value="1"/>
</dbReference>
<proteinExistence type="inferred from homology"/>
<organism evidence="4 5">
    <name type="scientific">Aquisalinus flavus</name>
    <dbReference type="NCBI Taxonomy" id="1526572"/>
    <lineage>
        <taxon>Bacteria</taxon>
        <taxon>Pseudomonadati</taxon>
        <taxon>Pseudomonadota</taxon>
        <taxon>Alphaproteobacteria</taxon>
        <taxon>Parvularculales</taxon>
        <taxon>Parvularculaceae</taxon>
        <taxon>Aquisalinus</taxon>
    </lineage>
</organism>